<name>A0ACC0CL51_9PEZI</name>
<reference evidence="1 2" key="1">
    <citation type="journal article" date="2022" name="New Phytol.">
        <title>Ecological generalism drives hyperdiversity of secondary metabolite gene clusters in xylarialean endophytes.</title>
        <authorList>
            <person name="Franco M.E.E."/>
            <person name="Wisecaver J.H."/>
            <person name="Arnold A.E."/>
            <person name="Ju Y.M."/>
            <person name="Slot J.C."/>
            <person name="Ahrendt S."/>
            <person name="Moore L.P."/>
            <person name="Eastman K.E."/>
            <person name="Scott K."/>
            <person name="Konkel Z."/>
            <person name="Mondo S.J."/>
            <person name="Kuo A."/>
            <person name="Hayes R.D."/>
            <person name="Haridas S."/>
            <person name="Andreopoulos B."/>
            <person name="Riley R."/>
            <person name="LaButti K."/>
            <person name="Pangilinan J."/>
            <person name="Lipzen A."/>
            <person name="Amirebrahimi M."/>
            <person name="Yan J."/>
            <person name="Adam C."/>
            <person name="Keymanesh K."/>
            <person name="Ng V."/>
            <person name="Louie K."/>
            <person name="Northen T."/>
            <person name="Drula E."/>
            <person name="Henrissat B."/>
            <person name="Hsieh H.M."/>
            <person name="Youens-Clark K."/>
            <person name="Lutzoni F."/>
            <person name="Miadlikowska J."/>
            <person name="Eastwood D.C."/>
            <person name="Hamelin R.C."/>
            <person name="Grigoriev I.V."/>
            <person name="U'Ren J.M."/>
        </authorList>
    </citation>
    <scope>NUCLEOTIDE SEQUENCE [LARGE SCALE GENOMIC DNA]</scope>
    <source>
        <strain evidence="1 2">ER1909</strain>
    </source>
</reference>
<evidence type="ECO:0000313" key="2">
    <source>
        <dbReference type="Proteomes" id="UP001497680"/>
    </source>
</evidence>
<dbReference type="Proteomes" id="UP001497680">
    <property type="component" value="Unassembled WGS sequence"/>
</dbReference>
<protein>
    <submittedName>
        <fullName evidence="1">Uncharacterized protein</fullName>
    </submittedName>
</protein>
<sequence length="263" mass="28665">MESSALVTRNATRSIGKPKRPIRTYSKRTASVDTPEPVSKKRRIDDASAIEPPENAVSKPACEPSIRQPSPSLPPLQQARKGTIMSYFQIIPPTTSSTLPSSELLSERTECTVTPPSSPPAPHKLKKRRRLTTRIISRSTSEDLAAEDSTEEESEEDNLDRVAIKSSPAEKGGVLSDASADTLNQAASRRKKRSDAGKRGQGSKSTAVQTTLSLSAQEKGFVECKDCNMLYNPLHKQDAKCHARRHAAMLKAKSSHHDNETPG</sequence>
<proteinExistence type="predicted"/>
<keyword evidence="2" id="KW-1185">Reference proteome</keyword>
<comment type="caution">
    <text evidence="1">The sequence shown here is derived from an EMBL/GenBank/DDBJ whole genome shotgun (WGS) entry which is preliminary data.</text>
</comment>
<gene>
    <name evidence="1" type="ORF">F4821DRAFT_38907</name>
</gene>
<dbReference type="EMBL" id="MU394409">
    <property type="protein sequence ID" value="KAI6081050.1"/>
    <property type="molecule type" value="Genomic_DNA"/>
</dbReference>
<accession>A0ACC0CL51</accession>
<organism evidence="1 2">
    <name type="scientific">Hypoxylon rubiginosum</name>
    <dbReference type="NCBI Taxonomy" id="110542"/>
    <lineage>
        <taxon>Eukaryota</taxon>
        <taxon>Fungi</taxon>
        <taxon>Dikarya</taxon>
        <taxon>Ascomycota</taxon>
        <taxon>Pezizomycotina</taxon>
        <taxon>Sordariomycetes</taxon>
        <taxon>Xylariomycetidae</taxon>
        <taxon>Xylariales</taxon>
        <taxon>Hypoxylaceae</taxon>
        <taxon>Hypoxylon</taxon>
    </lineage>
</organism>
<evidence type="ECO:0000313" key="1">
    <source>
        <dbReference type="EMBL" id="KAI6081050.1"/>
    </source>
</evidence>